<evidence type="ECO:0000256" key="5">
    <source>
        <dbReference type="ARBA" id="ARBA00022801"/>
    </source>
</evidence>
<feature type="domain" description="Reverse transcriptase RNase H-like" evidence="7">
    <location>
        <begin position="26"/>
        <end position="128"/>
    </location>
</feature>
<dbReference type="EMBL" id="AVOT02041804">
    <property type="protein sequence ID" value="MBW0537174.1"/>
    <property type="molecule type" value="Genomic_DNA"/>
</dbReference>
<name>A0A9Q3IFU6_9BASI</name>
<evidence type="ECO:0000313" key="8">
    <source>
        <dbReference type="EMBL" id="MBW0537174.1"/>
    </source>
</evidence>
<keyword evidence="9" id="KW-1185">Reference proteome</keyword>
<dbReference type="PANTHER" id="PTHR37984:SF5">
    <property type="entry name" value="PROTEIN NYNRIN-LIKE"/>
    <property type="match status" value="1"/>
</dbReference>
<dbReference type="InterPro" id="IPR041373">
    <property type="entry name" value="RT_RNaseH"/>
</dbReference>
<gene>
    <name evidence="8" type="ORF">O181_076889</name>
</gene>
<evidence type="ECO:0000256" key="6">
    <source>
        <dbReference type="ARBA" id="ARBA00022918"/>
    </source>
</evidence>
<keyword evidence="3" id="KW-0540">Nuclease</keyword>
<dbReference type="InterPro" id="IPR043502">
    <property type="entry name" value="DNA/RNA_pol_sf"/>
</dbReference>
<evidence type="ECO:0000256" key="4">
    <source>
        <dbReference type="ARBA" id="ARBA00022759"/>
    </source>
</evidence>
<evidence type="ECO:0000256" key="1">
    <source>
        <dbReference type="ARBA" id="ARBA00022679"/>
    </source>
</evidence>
<dbReference type="InterPro" id="IPR050951">
    <property type="entry name" value="Retrovirus_Pol_polyprotein"/>
</dbReference>
<keyword evidence="6" id="KW-0695">RNA-directed DNA polymerase</keyword>
<comment type="caution">
    <text evidence="8">The sequence shown here is derived from an EMBL/GenBank/DDBJ whole genome shotgun (WGS) entry which is preliminary data.</text>
</comment>
<dbReference type="GO" id="GO:0003964">
    <property type="term" value="F:RNA-directed DNA polymerase activity"/>
    <property type="evidence" value="ECO:0007669"/>
    <property type="project" value="UniProtKB-KW"/>
</dbReference>
<evidence type="ECO:0000313" key="9">
    <source>
        <dbReference type="Proteomes" id="UP000765509"/>
    </source>
</evidence>
<evidence type="ECO:0000256" key="3">
    <source>
        <dbReference type="ARBA" id="ARBA00022722"/>
    </source>
</evidence>
<dbReference type="GO" id="GO:0004519">
    <property type="term" value="F:endonuclease activity"/>
    <property type="evidence" value="ECO:0007669"/>
    <property type="project" value="UniProtKB-KW"/>
</dbReference>
<dbReference type="SUPFAM" id="SSF56672">
    <property type="entry name" value="DNA/RNA polymerases"/>
    <property type="match status" value="1"/>
</dbReference>
<dbReference type="Pfam" id="PF17917">
    <property type="entry name" value="RT_RNaseH"/>
    <property type="match status" value="1"/>
</dbReference>
<reference evidence="8" key="1">
    <citation type="submission" date="2021-03" db="EMBL/GenBank/DDBJ databases">
        <title>Draft genome sequence of rust myrtle Austropuccinia psidii MF-1, a brazilian biotype.</title>
        <authorList>
            <person name="Quecine M.C."/>
            <person name="Pachon D.M.R."/>
            <person name="Bonatelli M.L."/>
            <person name="Correr F.H."/>
            <person name="Franceschini L.M."/>
            <person name="Leite T.F."/>
            <person name="Margarido G.R.A."/>
            <person name="Almeida C.A."/>
            <person name="Ferrarezi J.A."/>
            <person name="Labate C.A."/>
        </authorList>
    </citation>
    <scope>NUCLEOTIDE SEQUENCE</scope>
    <source>
        <strain evidence="8">MF-1</strain>
    </source>
</reference>
<dbReference type="PANTHER" id="PTHR37984">
    <property type="entry name" value="PROTEIN CBG26694"/>
    <property type="match status" value="1"/>
</dbReference>
<dbReference type="Proteomes" id="UP000765509">
    <property type="component" value="Unassembled WGS sequence"/>
</dbReference>
<keyword evidence="2" id="KW-0548">Nucleotidyltransferase</keyword>
<evidence type="ECO:0000256" key="2">
    <source>
        <dbReference type="ARBA" id="ARBA00022695"/>
    </source>
</evidence>
<evidence type="ECO:0000259" key="7">
    <source>
        <dbReference type="Pfam" id="PF17917"/>
    </source>
</evidence>
<proteinExistence type="predicted"/>
<accession>A0A9Q3IFU6</accession>
<keyword evidence="4" id="KW-0255">Endonuclease</keyword>
<keyword evidence="5" id="KW-0378">Hydrolase</keyword>
<keyword evidence="1" id="KW-0808">Transferase</keyword>
<protein>
    <recommendedName>
        <fullName evidence="7">Reverse transcriptase RNase H-like domain-containing protein</fullName>
    </recommendedName>
</protein>
<dbReference type="GO" id="GO:0016787">
    <property type="term" value="F:hydrolase activity"/>
    <property type="evidence" value="ECO:0007669"/>
    <property type="project" value="UniProtKB-KW"/>
</dbReference>
<dbReference type="AlphaFoldDB" id="A0A9Q3IFU6"/>
<organism evidence="8 9">
    <name type="scientific">Austropuccinia psidii MF-1</name>
    <dbReference type="NCBI Taxonomy" id="1389203"/>
    <lineage>
        <taxon>Eukaryota</taxon>
        <taxon>Fungi</taxon>
        <taxon>Dikarya</taxon>
        <taxon>Basidiomycota</taxon>
        <taxon>Pucciniomycotina</taxon>
        <taxon>Pucciniomycetes</taxon>
        <taxon>Pucciniales</taxon>
        <taxon>Sphaerophragmiaceae</taxon>
        <taxon>Austropuccinia</taxon>
    </lineage>
</organism>
<sequence>MTKERVKAHEELKNVLKNAPFLLIPDWKLPFKIYIDSFAEGLGAALHQTEIINDKTVERPICFNSRQIKPAEARYGASQIDCLFLVWALEKLHYYWDGTVSDVITDCNAVKSLLNMKTPNVHMLRWKIAI</sequence>